<feature type="signal peptide" evidence="4">
    <location>
        <begin position="1"/>
        <end position="20"/>
    </location>
</feature>
<evidence type="ECO:0000256" key="1">
    <source>
        <dbReference type="ARBA" id="ARBA00022531"/>
    </source>
</evidence>
<feature type="domain" description="Photosynthesis system II assembly factor Ycf48/Hcf136-like" evidence="5">
    <location>
        <begin position="65"/>
        <end position="124"/>
    </location>
</feature>
<dbReference type="Gene3D" id="2.130.10.10">
    <property type="entry name" value="YVTN repeat-like/Quinoprotein amine dehydrogenase"/>
    <property type="match status" value="2"/>
</dbReference>
<keyword evidence="3" id="KW-0175">Coiled coil</keyword>
<name>A0ABV5ZBL3_9GAMM</name>
<dbReference type="SUPFAM" id="SSF50939">
    <property type="entry name" value="Sialidases"/>
    <property type="match status" value="1"/>
</dbReference>
<feature type="coiled-coil region" evidence="3">
    <location>
        <begin position="116"/>
        <end position="174"/>
    </location>
</feature>
<evidence type="ECO:0000256" key="3">
    <source>
        <dbReference type="SAM" id="Coils"/>
    </source>
</evidence>
<feature type="domain" description="Photosynthesis system II assembly factor Ycf48/Hcf136-like" evidence="5">
    <location>
        <begin position="183"/>
        <end position="309"/>
    </location>
</feature>
<dbReference type="EMBL" id="JBHLZN010000003">
    <property type="protein sequence ID" value="MFB9886673.1"/>
    <property type="molecule type" value="Genomic_DNA"/>
</dbReference>
<feature type="chain" id="PRO_5045926161" evidence="4">
    <location>
        <begin position="21"/>
        <end position="373"/>
    </location>
</feature>
<dbReference type="PANTHER" id="PTHR47199">
    <property type="entry name" value="PHOTOSYSTEM II STABILITY/ASSEMBLY FACTOR HCF136, CHLOROPLASTIC"/>
    <property type="match status" value="1"/>
</dbReference>
<evidence type="ECO:0000313" key="6">
    <source>
        <dbReference type="EMBL" id="MFB9886673.1"/>
    </source>
</evidence>
<dbReference type="RefSeq" id="WP_051527567.1">
    <property type="nucleotide sequence ID" value="NZ_JBHLZN010000003.1"/>
</dbReference>
<accession>A0ABV5ZBL3</accession>
<evidence type="ECO:0000313" key="7">
    <source>
        <dbReference type="Proteomes" id="UP001589628"/>
    </source>
</evidence>
<comment type="caution">
    <text evidence="6">The sequence shown here is derived from an EMBL/GenBank/DDBJ whole genome shotgun (WGS) entry which is preliminary data.</text>
</comment>
<sequence length="373" mass="41187">MKYLSLWLLMLTTLMGQAQAADPLQLPAVQRDRAEQAIILDVSRAGERLVAVGERGIALYSDDQGQSWQQAAVPVSVMLTALFFVDDQQGWAVGHGGVVLVSRDGGQSWQKQLDGNRINELQLADVQQRLATAEQQLVQLESLVEQDPSREAELEEAQYQLEELQMALDDAELAQEEGPGIPLLDLWFANQQQGFVVGAYGLILRTEDGGQSWQPWQRYLDNPDRNHYNAIAALDENTLILAGEAGLLLRSEDGGQSWLRLEPPYEGSYFGLVAAEQQVYLLGLRGNAFSSDDQGDSWQALELDNALTLAGGHYVDGQLLLVGNSGLFVEQSQQQWQEQVLDDRQSRSAVTAVPGYWILAGEGGLSRRPRTQP</sequence>
<evidence type="ECO:0000259" key="5">
    <source>
        <dbReference type="Pfam" id="PF14870"/>
    </source>
</evidence>
<keyword evidence="2" id="KW-0604">Photosystem II</keyword>
<keyword evidence="1" id="KW-0602">Photosynthesis</keyword>
<protein>
    <submittedName>
        <fullName evidence="6">YCF48-related protein</fullName>
    </submittedName>
</protein>
<keyword evidence="4" id="KW-0732">Signal</keyword>
<gene>
    <name evidence="6" type="ORF">ACFFLH_09645</name>
</gene>
<dbReference type="InterPro" id="IPR028203">
    <property type="entry name" value="PSII_CF48-like_dom"/>
</dbReference>
<evidence type="ECO:0000256" key="2">
    <source>
        <dbReference type="ARBA" id="ARBA00023276"/>
    </source>
</evidence>
<reference evidence="6 7" key="1">
    <citation type="submission" date="2024-09" db="EMBL/GenBank/DDBJ databases">
        <authorList>
            <person name="Sun Q."/>
            <person name="Mori K."/>
        </authorList>
    </citation>
    <scope>NUCLEOTIDE SEQUENCE [LARGE SCALE GENOMIC DNA]</scope>
    <source>
        <strain evidence="6 7">ATCC 51285</strain>
    </source>
</reference>
<dbReference type="Proteomes" id="UP001589628">
    <property type="component" value="Unassembled WGS sequence"/>
</dbReference>
<dbReference type="PANTHER" id="PTHR47199:SF2">
    <property type="entry name" value="PHOTOSYSTEM II STABILITY_ASSEMBLY FACTOR HCF136, CHLOROPLASTIC"/>
    <property type="match status" value="1"/>
</dbReference>
<proteinExistence type="predicted"/>
<organism evidence="6 7">
    <name type="scientific">Balneatrix alpica</name>
    <dbReference type="NCBI Taxonomy" id="75684"/>
    <lineage>
        <taxon>Bacteria</taxon>
        <taxon>Pseudomonadati</taxon>
        <taxon>Pseudomonadota</taxon>
        <taxon>Gammaproteobacteria</taxon>
        <taxon>Oceanospirillales</taxon>
        <taxon>Balneatrichaceae</taxon>
        <taxon>Balneatrix</taxon>
    </lineage>
</organism>
<dbReference type="InterPro" id="IPR036278">
    <property type="entry name" value="Sialidase_sf"/>
</dbReference>
<dbReference type="Pfam" id="PF14870">
    <property type="entry name" value="PSII_BNR"/>
    <property type="match status" value="2"/>
</dbReference>
<keyword evidence="7" id="KW-1185">Reference proteome</keyword>
<dbReference type="InterPro" id="IPR015943">
    <property type="entry name" value="WD40/YVTN_repeat-like_dom_sf"/>
</dbReference>
<evidence type="ECO:0000256" key="4">
    <source>
        <dbReference type="SAM" id="SignalP"/>
    </source>
</evidence>